<dbReference type="AlphaFoldDB" id="A0A5D0GND7"/>
<evidence type="ECO:0000313" key="2">
    <source>
        <dbReference type="Proteomes" id="UP000324550"/>
    </source>
</evidence>
<reference evidence="1 2" key="1">
    <citation type="submission" date="2019-08" db="EMBL/GenBank/DDBJ databases">
        <title>Formosa sediminis sp. nov., isolated from marine sediment.</title>
        <authorList>
            <person name="Cao W.R."/>
        </authorList>
    </citation>
    <scope>NUCLEOTIDE SEQUENCE [LARGE SCALE GENOMIC DNA]</scope>
    <source>
        <strain evidence="1 2">1494</strain>
    </source>
</reference>
<accession>A0A5D0GND7</accession>
<comment type="caution">
    <text evidence="1">The sequence shown here is derived from an EMBL/GenBank/DDBJ whole genome shotgun (WGS) entry which is preliminary data.</text>
</comment>
<dbReference type="OrthoDB" id="1144071at2"/>
<dbReference type="EMBL" id="VSFC01000002">
    <property type="protein sequence ID" value="TYA60220.1"/>
    <property type="molecule type" value="Genomic_DNA"/>
</dbReference>
<keyword evidence="2" id="KW-1185">Reference proteome</keyword>
<evidence type="ECO:0008006" key="3">
    <source>
        <dbReference type="Google" id="ProtNLM"/>
    </source>
</evidence>
<sequence length="163" mass="17999">MRMETTKTNTISIQSLAEGEHSEQLVLLTEIKNNQLHVSSVYQPLFVADNDKLSAHKLISIELIFLIPEQLDISISSNIASVFLSGNYNHVTIELMNGSFKANNFQGNLLVNTIHGDVEVETNQAIVEASSKHGNVNQEVLIEGNREIILNSINGNITVTKTE</sequence>
<proteinExistence type="predicted"/>
<protein>
    <recommendedName>
        <fullName evidence="3">DUF4097 domain-containing protein</fullName>
    </recommendedName>
</protein>
<organism evidence="1 2">
    <name type="scientific">Formosa maritima</name>
    <dbReference type="NCBI Taxonomy" id="2592046"/>
    <lineage>
        <taxon>Bacteria</taxon>
        <taxon>Pseudomonadati</taxon>
        <taxon>Bacteroidota</taxon>
        <taxon>Flavobacteriia</taxon>
        <taxon>Flavobacteriales</taxon>
        <taxon>Flavobacteriaceae</taxon>
        <taxon>Formosa</taxon>
    </lineage>
</organism>
<gene>
    <name evidence="1" type="ORF">FVF61_00425</name>
</gene>
<evidence type="ECO:0000313" key="1">
    <source>
        <dbReference type="EMBL" id="TYA60220.1"/>
    </source>
</evidence>
<dbReference type="Proteomes" id="UP000324550">
    <property type="component" value="Unassembled WGS sequence"/>
</dbReference>
<name>A0A5D0GND7_9FLAO</name>